<dbReference type="InterPro" id="IPR002504">
    <property type="entry name" value="NADK"/>
</dbReference>
<comment type="similarity">
    <text evidence="1">Belongs to the NAD kinase family.</text>
</comment>
<dbReference type="GO" id="GO:0003951">
    <property type="term" value="F:NAD+ kinase activity"/>
    <property type="evidence" value="ECO:0007669"/>
    <property type="project" value="UniProtKB-EC"/>
</dbReference>
<dbReference type="WBParaSite" id="EgrG_000610000">
    <property type="protein sequence ID" value="EgrG_000610000"/>
    <property type="gene ID" value="EgrG_000610000"/>
</dbReference>
<sequence>MLGRFLCPFLRRGSIFSLKVSCRFSLSSNTRNHFEKVLIVCKTTGIDCGGDTYSVIHSFPFEKHVAKKSKISKHLISRHEDRCSIVDELMRCFTKCGVKVDAVNYKEYDFKHAKTADLVVSVGGDGTFLTAAVRITEKDKPIIGINSNPVSSEGSLCLPRHWHKKIPVIVDRLVNGQFSRRFRQRIRLLVSTPSAQLIPLDTVTPRLFEPRAPHSRPSDEDGGEDPAVATLPPTYLLPVRVLNDVFISACLNTRVSRYEISVEEATPVTQKSSGLLVCTGTGSSSWYRSLHQVDVHLVARLLSLASDSHPDVTVAAEVAERFNRDLVFPPDSPLMAYSVREIITNHVFKFGSPRGFAKKLRVVSRMEDAYLCIDGWLALPFEDGDSVELSIHPDDALCVIDFHDSTLG</sequence>
<dbReference type="Gene3D" id="3.40.50.10330">
    <property type="entry name" value="Probable inorganic polyphosphate/atp-NAD kinase, domain 1"/>
    <property type="match status" value="1"/>
</dbReference>
<dbReference type="GO" id="GO:0019674">
    <property type="term" value="P:NAD+ metabolic process"/>
    <property type="evidence" value="ECO:0007669"/>
    <property type="project" value="InterPro"/>
</dbReference>
<accession>A0A068WE44</accession>
<reference evidence="10" key="3">
    <citation type="submission" date="2020-10" db="UniProtKB">
        <authorList>
            <consortium name="WormBaseParasite"/>
        </authorList>
    </citation>
    <scope>IDENTIFICATION</scope>
</reference>
<keyword evidence="4 8" id="KW-0418">Kinase</keyword>
<feature type="compositionally biased region" description="Basic and acidic residues" evidence="7">
    <location>
        <begin position="208"/>
        <end position="219"/>
    </location>
</feature>
<evidence type="ECO:0000256" key="4">
    <source>
        <dbReference type="ARBA" id="ARBA00022777"/>
    </source>
</evidence>
<dbReference type="Pfam" id="PF01513">
    <property type="entry name" value="NAD_kinase"/>
    <property type="match status" value="1"/>
</dbReference>
<reference evidence="8 9" key="1">
    <citation type="journal article" date="2013" name="Nature">
        <title>The genomes of four tapeworm species reveal adaptations to parasitism.</title>
        <authorList>
            <person name="Tsai I.J."/>
            <person name="Zarowiecki M."/>
            <person name="Holroyd N."/>
            <person name="Garciarrubio A."/>
            <person name="Sanchez-Flores A."/>
            <person name="Brooks K.L."/>
            <person name="Tracey A."/>
            <person name="Bobes R.J."/>
            <person name="Fragoso G."/>
            <person name="Sciutto E."/>
            <person name="Aslett M."/>
            <person name="Beasley H."/>
            <person name="Bennett H.M."/>
            <person name="Cai J."/>
            <person name="Camicia F."/>
            <person name="Clark R."/>
            <person name="Cucher M."/>
            <person name="De Silva N."/>
            <person name="Day T.A."/>
            <person name="Deplazes P."/>
            <person name="Estrada K."/>
            <person name="Fernandez C."/>
            <person name="Holland P.W."/>
            <person name="Hou J."/>
            <person name="Hu S."/>
            <person name="Huckvale T."/>
            <person name="Hung S.S."/>
            <person name="Kamenetzky L."/>
            <person name="Keane J.A."/>
            <person name="Kiss F."/>
            <person name="Koziol U."/>
            <person name="Lambert O."/>
            <person name="Liu K."/>
            <person name="Luo X."/>
            <person name="Luo Y."/>
            <person name="Macchiaroli N."/>
            <person name="Nichol S."/>
            <person name="Paps J."/>
            <person name="Parkinson J."/>
            <person name="Pouchkina-Stantcheva N."/>
            <person name="Riddiford N."/>
            <person name="Rosenzvit M."/>
            <person name="Salinas G."/>
            <person name="Wasmuth J.D."/>
            <person name="Zamanian M."/>
            <person name="Zheng Y."/>
            <person name="Cai X."/>
            <person name="Soberon X."/>
            <person name="Olson P.D."/>
            <person name="Laclette J.P."/>
            <person name="Brehm K."/>
            <person name="Berriman M."/>
            <person name="Garciarrubio A."/>
            <person name="Bobes R.J."/>
            <person name="Fragoso G."/>
            <person name="Sanchez-Flores A."/>
            <person name="Estrada K."/>
            <person name="Cevallos M.A."/>
            <person name="Morett E."/>
            <person name="Gonzalez V."/>
            <person name="Portillo T."/>
            <person name="Ochoa-Leyva A."/>
            <person name="Jose M.V."/>
            <person name="Sciutto E."/>
            <person name="Landa A."/>
            <person name="Jimenez L."/>
            <person name="Valdes V."/>
            <person name="Carrero J.C."/>
            <person name="Larralde C."/>
            <person name="Morales-Montor J."/>
            <person name="Limon-Lason J."/>
            <person name="Soberon X."/>
            <person name="Laclette J.P."/>
        </authorList>
    </citation>
    <scope>NUCLEOTIDE SEQUENCE [LARGE SCALE GENOMIC DNA]</scope>
</reference>
<proteinExistence type="inferred from homology"/>
<keyword evidence="5" id="KW-0521">NADP</keyword>
<dbReference type="OrthoDB" id="185618at2759"/>
<dbReference type="PANTHER" id="PTHR13158:SF5">
    <property type="entry name" value="NAD KINASE 2, MITOCHONDRIAL"/>
    <property type="match status" value="1"/>
</dbReference>
<feature type="region of interest" description="Disordered" evidence="7">
    <location>
        <begin position="208"/>
        <end position="227"/>
    </location>
</feature>
<dbReference type="SUPFAM" id="SSF111331">
    <property type="entry name" value="NAD kinase/diacylglycerol kinase-like"/>
    <property type="match status" value="1"/>
</dbReference>
<dbReference type="EMBL" id="LK028578">
    <property type="protein sequence ID" value="CDS18333.1"/>
    <property type="molecule type" value="Genomic_DNA"/>
</dbReference>
<reference evidence="8" key="2">
    <citation type="submission" date="2014-06" db="EMBL/GenBank/DDBJ databases">
        <authorList>
            <person name="Aslett M."/>
        </authorList>
    </citation>
    <scope>NUCLEOTIDE SEQUENCE</scope>
</reference>
<keyword evidence="6" id="KW-0520">NAD</keyword>
<dbReference type="Gene3D" id="2.60.200.30">
    <property type="entry name" value="Probable inorganic polyphosphate/atp-NAD kinase, domain 2"/>
    <property type="match status" value="1"/>
</dbReference>
<evidence type="ECO:0000313" key="9">
    <source>
        <dbReference type="Proteomes" id="UP000492820"/>
    </source>
</evidence>
<dbReference type="EC" id="2.7.1.23" evidence="2"/>
<dbReference type="PANTHER" id="PTHR13158">
    <property type="match status" value="1"/>
</dbReference>
<dbReference type="GO" id="GO:0006741">
    <property type="term" value="P:NADP+ biosynthetic process"/>
    <property type="evidence" value="ECO:0007669"/>
    <property type="project" value="InterPro"/>
</dbReference>
<evidence type="ECO:0000256" key="7">
    <source>
        <dbReference type="SAM" id="MobiDB-lite"/>
    </source>
</evidence>
<protein>
    <recommendedName>
        <fullName evidence="2">NAD(+) kinase</fullName>
        <ecNumber evidence="2">2.7.1.23</ecNumber>
    </recommendedName>
</protein>
<evidence type="ECO:0000256" key="5">
    <source>
        <dbReference type="ARBA" id="ARBA00022857"/>
    </source>
</evidence>
<evidence type="ECO:0000256" key="1">
    <source>
        <dbReference type="ARBA" id="ARBA00010995"/>
    </source>
</evidence>
<dbReference type="Proteomes" id="UP000492820">
    <property type="component" value="Unassembled WGS sequence"/>
</dbReference>
<dbReference type="GO" id="GO:0005739">
    <property type="term" value="C:mitochondrion"/>
    <property type="evidence" value="ECO:0007669"/>
    <property type="project" value="TreeGrafter"/>
</dbReference>
<evidence type="ECO:0000256" key="2">
    <source>
        <dbReference type="ARBA" id="ARBA00012120"/>
    </source>
</evidence>
<name>A0A068WE44_ECHGR</name>
<dbReference type="AlphaFoldDB" id="A0A068WE44"/>
<organism evidence="8">
    <name type="scientific">Echinococcus granulosus</name>
    <name type="common">Hydatid tapeworm</name>
    <dbReference type="NCBI Taxonomy" id="6210"/>
    <lineage>
        <taxon>Eukaryota</taxon>
        <taxon>Metazoa</taxon>
        <taxon>Spiralia</taxon>
        <taxon>Lophotrochozoa</taxon>
        <taxon>Platyhelminthes</taxon>
        <taxon>Cestoda</taxon>
        <taxon>Eucestoda</taxon>
        <taxon>Cyclophyllidea</taxon>
        <taxon>Taeniidae</taxon>
        <taxon>Echinococcus</taxon>
        <taxon>Echinococcus granulosus group</taxon>
    </lineage>
</organism>
<evidence type="ECO:0000256" key="6">
    <source>
        <dbReference type="ARBA" id="ARBA00023027"/>
    </source>
</evidence>
<evidence type="ECO:0000256" key="3">
    <source>
        <dbReference type="ARBA" id="ARBA00022679"/>
    </source>
</evidence>
<gene>
    <name evidence="8" type="ORF">EgrG_000610000</name>
</gene>
<dbReference type="InterPro" id="IPR016064">
    <property type="entry name" value="NAD/diacylglycerol_kinase_sf"/>
</dbReference>
<evidence type="ECO:0000313" key="8">
    <source>
        <dbReference type="EMBL" id="CDS18333.1"/>
    </source>
</evidence>
<dbReference type="InterPro" id="IPR017438">
    <property type="entry name" value="ATP-NAD_kinase_N"/>
</dbReference>
<dbReference type="InterPro" id="IPR017437">
    <property type="entry name" value="ATP-NAD_kinase_PpnK-typ_C"/>
</dbReference>
<evidence type="ECO:0000313" key="10">
    <source>
        <dbReference type="WBParaSite" id="EgrG_000610000"/>
    </source>
</evidence>
<keyword evidence="3" id="KW-0808">Transferase</keyword>